<dbReference type="Proteomes" id="UP000610960">
    <property type="component" value="Unassembled WGS sequence"/>
</dbReference>
<comment type="caution">
    <text evidence="1">The sequence shown here is derived from an EMBL/GenBank/DDBJ whole genome shotgun (WGS) entry which is preliminary data.</text>
</comment>
<dbReference type="AlphaFoldDB" id="A0A830GTP6"/>
<reference evidence="1" key="2">
    <citation type="submission" date="2020-09" db="EMBL/GenBank/DDBJ databases">
        <authorList>
            <person name="Sun Q."/>
            <person name="Ohkuma M."/>
        </authorList>
    </citation>
    <scope>NUCLEOTIDE SEQUENCE</scope>
    <source>
        <strain evidence="1">JCM 10088</strain>
    </source>
</reference>
<proteinExistence type="predicted"/>
<evidence type="ECO:0000313" key="2">
    <source>
        <dbReference type="Proteomes" id="UP000610960"/>
    </source>
</evidence>
<dbReference type="InterPro" id="IPR036390">
    <property type="entry name" value="WH_DNA-bd_sf"/>
</dbReference>
<organism evidence="1 2">
    <name type="scientific">Thermocladium modestius</name>
    <dbReference type="NCBI Taxonomy" id="62609"/>
    <lineage>
        <taxon>Archaea</taxon>
        <taxon>Thermoproteota</taxon>
        <taxon>Thermoprotei</taxon>
        <taxon>Thermoproteales</taxon>
        <taxon>Thermoproteaceae</taxon>
        <taxon>Thermocladium</taxon>
    </lineage>
</organism>
<dbReference type="EMBL" id="BMNL01000002">
    <property type="protein sequence ID" value="GGP20996.1"/>
    <property type="molecule type" value="Genomic_DNA"/>
</dbReference>
<accession>A0A830GTP6</accession>
<evidence type="ECO:0000313" key="1">
    <source>
        <dbReference type="EMBL" id="GGP20996.1"/>
    </source>
</evidence>
<dbReference type="SUPFAM" id="SSF46785">
    <property type="entry name" value="Winged helix' DNA-binding domain"/>
    <property type="match status" value="1"/>
</dbReference>
<protein>
    <submittedName>
        <fullName evidence="1">Uncharacterized protein</fullName>
    </submittedName>
</protein>
<dbReference type="OrthoDB" id="24605at2157"/>
<name>A0A830GTP6_9CREN</name>
<keyword evidence="2" id="KW-1185">Reference proteome</keyword>
<gene>
    <name evidence="1" type="ORF">GCM10007981_11320</name>
</gene>
<reference evidence="1" key="1">
    <citation type="journal article" date="2014" name="Int. J. Syst. Evol. Microbiol.">
        <title>Complete genome sequence of Corynebacterium casei LMG S-19264T (=DSM 44701T), isolated from a smear-ripened cheese.</title>
        <authorList>
            <consortium name="US DOE Joint Genome Institute (JGI-PGF)"/>
            <person name="Walter F."/>
            <person name="Albersmeier A."/>
            <person name="Kalinowski J."/>
            <person name="Ruckert C."/>
        </authorList>
    </citation>
    <scope>NUCLEOTIDE SEQUENCE</scope>
    <source>
        <strain evidence="1">JCM 10088</strain>
    </source>
</reference>
<dbReference type="RefSeq" id="WP_188596434.1">
    <property type="nucleotide sequence ID" value="NZ_BMNL01000002.1"/>
</dbReference>
<sequence length="74" mass="8591">MTLMNASLPLDYLIYNFLKTKREIAYPDLLQAVKAWYSDASESEVRRALMKLELNGLITVSSDKKSKYYIVIKQ</sequence>